<evidence type="ECO:0000313" key="13">
    <source>
        <dbReference type="Proteomes" id="UP000046395"/>
    </source>
</evidence>
<proteinExistence type="inferred from homology"/>
<evidence type="ECO:0000256" key="7">
    <source>
        <dbReference type="ARBA" id="ARBA00023242"/>
    </source>
</evidence>
<comment type="subcellular location">
    <subcellularLocation>
        <location evidence="11">Cytoplasm</location>
    </subcellularLocation>
    <subcellularLocation>
        <location evidence="11">Nucleus</location>
    </subcellularLocation>
</comment>
<dbReference type="GO" id="GO:0005634">
    <property type="term" value="C:nucleus"/>
    <property type="evidence" value="ECO:0007669"/>
    <property type="project" value="UniProtKB-SubCell"/>
</dbReference>
<dbReference type="GO" id="GO:0051603">
    <property type="term" value="P:proteolysis involved in protein catabolic process"/>
    <property type="evidence" value="ECO:0007669"/>
    <property type="project" value="InterPro"/>
</dbReference>
<evidence type="ECO:0000256" key="5">
    <source>
        <dbReference type="ARBA" id="ARBA00022801"/>
    </source>
</evidence>
<keyword evidence="7 11" id="KW-0539">Nucleus</keyword>
<dbReference type="InterPro" id="IPR023333">
    <property type="entry name" value="Proteasome_suB-type"/>
</dbReference>
<keyword evidence="12" id="KW-0812">Transmembrane</keyword>
<dbReference type="AlphaFoldDB" id="A0A5S6QU74"/>
<keyword evidence="5" id="KW-0378">Hydrolase</keyword>
<accession>A0A5S6QU74</accession>
<dbReference type="PROSITE" id="PS00854">
    <property type="entry name" value="PROTEASOME_BETA_1"/>
    <property type="match status" value="1"/>
</dbReference>
<comment type="function">
    <text evidence="8">Non-catalytic component of the proteasome, a multicatalytic proteinase complex which is characterized by its ability to cleave peptides with Arg, Phe, Tyr, Leu, and Glu adjacent to the leaving group at neutral or slightly basic pH. The proteasome has an ATP-dependent proteolytic activity.</text>
</comment>
<dbReference type="InterPro" id="IPR016050">
    <property type="entry name" value="Proteasome_bsu_CS"/>
</dbReference>
<keyword evidence="12" id="KW-0472">Membrane</keyword>
<keyword evidence="12" id="KW-1133">Transmembrane helix</keyword>
<comment type="subunit">
    <text evidence="9">The 26S proteasome consists of a 20S proteasome core and two 19S regulatory subunits. The 20S proteasome core is composed of 28 subunits that are arranged in four stacked rings, resulting in a barrel-shaped structure. The two end rings are each formed by seven alpha subunits, and the two central rings are each formed by seven beta subunits. The catalytic chamber with the active sites is on the inside of the barrel.</text>
</comment>
<dbReference type="Gene3D" id="3.60.20.10">
    <property type="entry name" value="Glutamine Phosphoribosylpyrophosphate, subunit 1, domain 1"/>
    <property type="match status" value="1"/>
</dbReference>
<dbReference type="InterPro" id="IPR000243">
    <property type="entry name" value="Pept_T1A_subB"/>
</dbReference>
<evidence type="ECO:0000256" key="1">
    <source>
        <dbReference type="ARBA" id="ARBA00001198"/>
    </source>
</evidence>
<keyword evidence="2 11" id="KW-0963">Cytoplasm</keyword>
<dbReference type="InterPro" id="IPR001353">
    <property type="entry name" value="Proteasome_sua/b"/>
</dbReference>
<dbReference type="GO" id="GO:0005839">
    <property type="term" value="C:proteasome core complex"/>
    <property type="evidence" value="ECO:0007669"/>
    <property type="project" value="InterPro"/>
</dbReference>
<dbReference type="PRINTS" id="PR00141">
    <property type="entry name" value="PROTEASOME"/>
</dbReference>
<feature type="transmembrane region" description="Helical" evidence="12">
    <location>
        <begin position="130"/>
        <end position="151"/>
    </location>
</feature>
<protein>
    <recommendedName>
        <fullName evidence="11">Proteasome subunit beta</fullName>
    </recommendedName>
</protein>
<comment type="catalytic activity">
    <reaction evidence="1">
        <text>Cleavage of peptide bonds with very broad specificity.</text>
        <dbReference type="EC" id="3.4.25.1"/>
    </reaction>
</comment>
<keyword evidence="13" id="KW-1185">Reference proteome</keyword>
<keyword evidence="4" id="KW-0888">Threonine protease</keyword>
<keyword evidence="6 11" id="KW-0647">Proteasome</keyword>
<evidence type="ECO:0000256" key="11">
    <source>
        <dbReference type="RuleBase" id="RU004203"/>
    </source>
</evidence>
<evidence type="ECO:0000256" key="10">
    <source>
        <dbReference type="PIRSR" id="PIRSR600243-1"/>
    </source>
</evidence>
<dbReference type="GO" id="GO:0004298">
    <property type="term" value="F:threonine-type endopeptidase activity"/>
    <property type="evidence" value="ECO:0007669"/>
    <property type="project" value="UniProtKB-KW"/>
</dbReference>
<dbReference type="InterPro" id="IPR029055">
    <property type="entry name" value="Ntn_hydrolases_N"/>
</dbReference>
<evidence type="ECO:0000256" key="12">
    <source>
        <dbReference type="SAM" id="Phobius"/>
    </source>
</evidence>
<dbReference type="WBParaSite" id="TMUE_3000010770.1">
    <property type="protein sequence ID" value="TMUE_3000010770.1"/>
    <property type="gene ID" value="WBGene00301083"/>
</dbReference>
<sequence length="266" mass="29331">MEEIVLESSGRRNPFSFDLSYRNDALVKMGVQLPPARSTGTTIVGLLFNEGVLIGADSRATSGSIVGDKFCMKLHYLTKSIYACGAGTAADLDQTAEMLSSNLRLLELNTGRKARGVAALRIAKQHLFKYMGYVGAYLIIAGVDFFGPFIYSVHAHGSSYKDPYMADGSGSLAALGVLEPNFKMKMPLEEALDLLKRALMAGMEADLNSGNSYTYAIIRKDGFEMKQYNIPPFCVRIPKQLQYHCPPKSTRVLKEQKYEIINMVTL</sequence>
<evidence type="ECO:0000256" key="3">
    <source>
        <dbReference type="ARBA" id="ARBA00022670"/>
    </source>
</evidence>
<evidence type="ECO:0000256" key="6">
    <source>
        <dbReference type="ARBA" id="ARBA00022942"/>
    </source>
</evidence>
<dbReference type="STRING" id="70415.A0A5S6QU74"/>
<dbReference type="SUPFAM" id="SSF56235">
    <property type="entry name" value="N-terminal nucleophile aminohydrolases (Ntn hydrolases)"/>
    <property type="match status" value="1"/>
</dbReference>
<comment type="subunit">
    <text evidence="11">Component of the proteasome complex.</text>
</comment>
<evidence type="ECO:0000256" key="2">
    <source>
        <dbReference type="ARBA" id="ARBA00022490"/>
    </source>
</evidence>
<dbReference type="PROSITE" id="PS51476">
    <property type="entry name" value="PROTEASOME_BETA_2"/>
    <property type="match status" value="1"/>
</dbReference>
<organism evidence="13 14">
    <name type="scientific">Trichuris muris</name>
    <name type="common">Mouse whipworm</name>
    <dbReference type="NCBI Taxonomy" id="70415"/>
    <lineage>
        <taxon>Eukaryota</taxon>
        <taxon>Metazoa</taxon>
        <taxon>Ecdysozoa</taxon>
        <taxon>Nematoda</taxon>
        <taxon>Enoplea</taxon>
        <taxon>Dorylaimia</taxon>
        <taxon>Trichinellida</taxon>
        <taxon>Trichuridae</taxon>
        <taxon>Trichuris</taxon>
    </lineage>
</organism>
<name>A0A5S6QU74_TRIMR</name>
<dbReference type="PANTHER" id="PTHR32194">
    <property type="entry name" value="METALLOPROTEASE TLDD"/>
    <property type="match status" value="1"/>
</dbReference>
<dbReference type="Pfam" id="PF00227">
    <property type="entry name" value="Proteasome"/>
    <property type="match status" value="1"/>
</dbReference>
<dbReference type="PANTHER" id="PTHR32194:SF4">
    <property type="entry name" value="PROTEASOME SUBUNIT BETA TYPE-7"/>
    <property type="match status" value="1"/>
</dbReference>
<evidence type="ECO:0000256" key="4">
    <source>
        <dbReference type="ARBA" id="ARBA00022698"/>
    </source>
</evidence>
<evidence type="ECO:0000313" key="14">
    <source>
        <dbReference type="WBParaSite" id="TMUE_3000010770.1"/>
    </source>
</evidence>
<dbReference type="Proteomes" id="UP000046395">
    <property type="component" value="Unassembled WGS sequence"/>
</dbReference>
<evidence type="ECO:0000256" key="9">
    <source>
        <dbReference type="ARBA" id="ARBA00026071"/>
    </source>
</evidence>
<comment type="function">
    <text evidence="11">Component of the proteasome, a multicatalytic proteinase complex which is characterized by its ability to cleave peptides with Arg, Phe, Tyr, Leu, and Glu adjacent to the leaving group at neutral or slightly basic pH. The proteasome has an ATP-dependent proteolytic activity.</text>
</comment>
<reference evidence="14" key="1">
    <citation type="submission" date="2019-12" db="UniProtKB">
        <authorList>
            <consortium name="WormBaseParasite"/>
        </authorList>
    </citation>
    <scope>IDENTIFICATION</scope>
</reference>
<evidence type="ECO:0000256" key="8">
    <source>
        <dbReference type="ARBA" id="ARBA00024953"/>
    </source>
</evidence>
<keyword evidence="3" id="KW-0645">Protease</keyword>
<comment type="similarity">
    <text evidence="11">Belongs to the peptidase T1B family.</text>
</comment>
<dbReference type="GO" id="GO:0005737">
    <property type="term" value="C:cytoplasm"/>
    <property type="evidence" value="ECO:0007669"/>
    <property type="project" value="UniProtKB-SubCell"/>
</dbReference>
<feature type="active site" description="Nucleophile" evidence="10">
    <location>
        <position position="41"/>
    </location>
</feature>